<dbReference type="Proteomes" id="UP000198672">
    <property type="component" value="Unassembled WGS sequence"/>
</dbReference>
<dbReference type="Pfam" id="PF12697">
    <property type="entry name" value="Abhydrolase_6"/>
    <property type="match status" value="1"/>
</dbReference>
<dbReference type="GO" id="GO:0009234">
    <property type="term" value="P:menaquinone biosynthetic process"/>
    <property type="evidence" value="ECO:0007669"/>
    <property type="project" value="UniProtKB-KW"/>
</dbReference>
<dbReference type="AlphaFoldDB" id="A0A1H3CKD9"/>
<protein>
    <submittedName>
        <fullName evidence="4">2-succinyl-5-enolpyruvyl-6-hydroxy-3-cyclohexene-1-carboxylate synthase/2-succinyl-6-hydroxy-2,4-cyclohexadiene-1-carboxylate synthase</fullName>
    </submittedName>
</protein>
<dbReference type="SUPFAM" id="SSF53474">
    <property type="entry name" value="alpha/beta-Hydrolases"/>
    <property type="match status" value="1"/>
</dbReference>
<keyword evidence="2" id="KW-0456">Lyase</keyword>
<dbReference type="PANTHER" id="PTHR42916">
    <property type="entry name" value="2-SUCCINYL-5-ENOLPYRUVYL-6-HYDROXY-3-CYCLOHEXENE-1-CARBOXYLATE SYNTHASE"/>
    <property type="match status" value="1"/>
</dbReference>
<name>A0A1H3CKD9_ALLWA</name>
<evidence type="ECO:0000259" key="3">
    <source>
        <dbReference type="Pfam" id="PF12697"/>
    </source>
</evidence>
<dbReference type="STRING" id="61595.SAMN05421644_10643"/>
<evidence type="ECO:0000313" key="4">
    <source>
        <dbReference type="EMBL" id="SDX54480.1"/>
    </source>
</evidence>
<dbReference type="GO" id="GO:0016829">
    <property type="term" value="F:lyase activity"/>
    <property type="evidence" value="ECO:0007669"/>
    <property type="project" value="UniProtKB-KW"/>
</dbReference>
<reference evidence="5" key="1">
    <citation type="submission" date="2016-10" db="EMBL/GenBank/DDBJ databases">
        <authorList>
            <person name="Varghese N."/>
            <person name="Submissions S."/>
        </authorList>
    </citation>
    <scope>NUCLEOTIDE SEQUENCE [LARGE SCALE GENOMIC DNA]</scope>
    <source>
        <strain evidence="5">DSM 173</strain>
    </source>
</reference>
<evidence type="ECO:0000256" key="2">
    <source>
        <dbReference type="ARBA" id="ARBA00023239"/>
    </source>
</evidence>
<sequence length="222" mass="24572">MAIDLPGHLTSPDPPGGYLESIRALLATLPASIDDVIGYSLGGRIALSLIQLAPDRFRTATILSAHPGLRDPSLRAQRRLADQVWIRLLREHGLDAFVTAWEQQPLFRTQARLAPELLAQQRARRLSHRPDGLACVLERLGLGEMPSTWDALADYRGQLNWIIGSEDRRFQAIAHTVLAQRPATRLMVLEAVGHNPLLEAPERVLAAVSFQLIQSRDAPRAV</sequence>
<feature type="domain" description="AB hydrolase-1" evidence="3">
    <location>
        <begin position="2"/>
        <end position="207"/>
    </location>
</feature>
<accession>A0A1H3CKD9</accession>
<dbReference type="InterPro" id="IPR000073">
    <property type="entry name" value="AB_hydrolase_1"/>
</dbReference>
<dbReference type="PANTHER" id="PTHR42916:SF1">
    <property type="entry name" value="PROTEIN PHYLLO, CHLOROPLASTIC"/>
    <property type="match status" value="1"/>
</dbReference>
<dbReference type="InterPro" id="IPR029058">
    <property type="entry name" value="AB_hydrolase_fold"/>
</dbReference>
<keyword evidence="1" id="KW-0474">Menaquinone biosynthesis</keyword>
<gene>
    <name evidence="4" type="ORF">SAMN05421644_10643</name>
</gene>
<evidence type="ECO:0000313" key="5">
    <source>
        <dbReference type="Proteomes" id="UP000198672"/>
    </source>
</evidence>
<keyword evidence="5" id="KW-1185">Reference proteome</keyword>
<dbReference type="Gene3D" id="3.40.50.1820">
    <property type="entry name" value="alpha/beta hydrolase"/>
    <property type="match status" value="1"/>
</dbReference>
<evidence type="ECO:0000256" key="1">
    <source>
        <dbReference type="ARBA" id="ARBA00022428"/>
    </source>
</evidence>
<organism evidence="4 5">
    <name type="scientific">Allochromatium warmingii</name>
    <name type="common">Chromatium warmingii</name>
    <dbReference type="NCBI Taxonomy" id="61595"/>
    <lineage>
        <taxon>Bacteria</taxon>
        <taxon>Pseudomonadati</taxon>
        <taxon>Pseudomonadota</taxon>
        <taxon>Gammaproteobacteria</taxon>
        <taxon>Chromatiales</taxon>
        <taxon>Chromatiaceae</taxon>
        <taxon>Allochromatium</taxon>
    </lineage>
</organism>
<proteinExistence type="predicted"/>
<dbReference type="EMBL" id="FNOW01000006">
    <property type="protein sequence ID" value="SDX54480.1"/>
    <property type="molecule type" value="Genomic_DNA"/>
</dbReference>